<sequence length="163" mass="17509">MSPSTSDSAVDPVEQLLDMFLYAPIGFLSKSAESVPDLAKRGRTQAANARVIGQFALGTTNTKARKAFAEAEQHVHSFLRIIAESAKPSRSQAPDAASQSGSDGVDDALALSNPMENYDALTAVQIIPLLATATPAELQQISDYEQSHRARKTILTRIRQLQG</sequence>
<reference evidence="5" key="1">
    <citation type="submission" date="2020-05" db="EMBL/GenBank/DDBJ databases">
        <authorList>
            <person name="Chiriac C."/>
            <person name="Salcher M."/>
            <person name="Ghai R."/>
            <person name="Kavagutti S V."/>
        </authorList>
    </citation>
    <scope>NUCLEOTIDE SEQUENCE</scope>
</reference>
<name>A0A6J7L325_9ZZZZ</name>
<proteinExistence type="predicted"/>
<feature type="region of interest" description="Disordered" evidence="1">
    <location>
        <begin position="86"/>
        <end position="109"/>
    </location>
</feature>
<dbReference type="EMBL" id="CAFBNJ010000083">
    <property type="protein sequence ID" value="CAB4960124.1"/>
    <property type="molecule type" value="Genomic_DNA"/>
</dbReference>
<dbReference type="EMBL" id="CAEZVC010000017">
    <property type="protein sequence ID" value="CAB4617251.1"/>
    <property type="molecule type" value="Genomic_DNA"/>
</dbReference>
<organism evidence="5">
    <name type="scientific">freshwater metagenome</name>
    <dbReference type="NCBI Taxonomy" id="449393"/>
    <lineage>
        <taxon>unclassified sequences</taxon>
        <taxon>metagenomes</taxon>
        <taxon>ecological metagenomes</taxon>
    </lineage>
</organism>
<protein>
    <submittedName>
        <fullName evidence="5">Unannotated protein</fullName>
    </submittedName>
</protein>
<evidence type="ECO:0000313" key="4">
    <source>
        <dbReference type="EMBL" id="CAB4693370.1"/>
    </source>
</evidence>
<dbReference type="EMBL" id="CAEZXY010000002">
    <property type="protein sequence ID" value="CAB4693370.1"/>
    <property type="molecule type" value="Genomic_DNA"/>
</dbReference>
<feature type="compositionally biased region" description="Polar residues" evidence="1">
    <location>
        <begin position="88"/>
        <end position="102"/>
    </location>
</feature>
<dbReference type="EMBL" id="CAEZTY010000004">
    <property type="protein sequence ID" value="CAB4576484.1"/>
    <property type="molecule type" value="Genomic_DNA"/>
</dbReference>
<gene>
    <name evidence="2" type="ORF">UFOPK1762_00211</name>
    <name evidence="3" type="ORF">UFOPK1906_00461</name>
    <name evidence="4" type="ORF">UFOPK2624_00109</name>
    <name evidence="5" type="ORF">UFOPK3785_01424</name>
    <name evidence="6" type="ORF">UFOPK4371_00099</name>
</gene>
<evidence type="ECO:0000313" key="3">
    <source>
        <dbReference type="EMBL" id="CAB4617251.1"/>
    </source>
</evidence>
<accession>A0A6J7L325</accession>
<evidence type="ECO:0000313" key="6">
    <source>
        <dbReference type="EMBL" id="CAB5072947.1"/>
    </source>
</evidence>
<evidence type="ECO:0000256" key="1">
    <source>
        <dbReference type="SAM" id="MobiDB-lite"/>
    </source>
</evidence>
<evidence type="ECO:0000313" key="2">
    <source>
        <dbReference type="EMBL" id="CAB4576484.1"/>
    </source>
</evidence>
<dbReference type="EMBL" id="CAFBRD010000002">
    <property type="protein sequence ID" value="CAB5072947.1"/>
    <property type="molecule type" value="Genomic_DNA"/>
</dbReference>
<evidence type="ECO:0000313" key="5">
    <source>
        <dbReference type="EMBL" id="CAB4960124.1"/>
    </source>
</evidence>
<dbReference type="AlphaFoldDB" id="A0A6J7L325"/>